<sequence length="59" mass="6692">MKKTRKRNQDRKVGQSLVMALDSRGLWNVVIAQQKPRVIGTIHSRIVQSPVALKKNLAK</sequence>
<dbReference type="EMBL" id="LR031877">
    <property type="protein sequence ID" value="VDD41585.1"/>
    <property type="molecule type" value="Genomic_DNA"/>
</dbReference>
<reference evidence="1" key="1">
    <citation type="submission" date="2018-11" db="EMBL/GenBank/DDBJ databases">
        <authorList>
            <consortium name="Genoscope - CEA"/>
            <person name="William W."/>
        </authorList>
    </citation>
    <scope>NUCLEOTIDE SEQUENCE</scope>
</reference>
<name>A0A3P6F814_BRAOL</name>
<organism evidence="1">
    <name type="scientific">Brassica oleracea</name>
    <name type="common">Wild cabbage</name>
    <dbReference type="NCBI Taxonomy" id="3712"/>
    <lineage>
        <taxon>Eukaryota</taxon>
        <taxon>Viridiplantae</taxon>
        <taxon>Streptophyta</taxon>
        <taxon>Embryophyta</taxon>
        <taxon>Tracheophyta</taxon>
        <taxon>Spermatophyta</taxon>
        <taxon>Magnoliopsida</taxon>
        <taxon>eudicotyledons</taxon>
        <taxon>Gunneridae</taxon>
        <taxon>Pentapetalae</taxon>
        <taxon>rosids</taxon>
        <taxon>malvids</taxon>
        <taxon>Brassicales</taxon>
        <taxon>Brassicaceae</taxon>
        <taxon>Brassiceae</taxon>
        <taxon>Brassica</taxon>
    </lineage>
</organism>
<gene>
    <name evidence="1" type="ORF">BOLC5T29132H</name>
</gene>
<dbReference type="AlphaFoldDB" id="A0A3P6F814"/>
<protein>
    <submittedName>
        <fullName evidence="1">Uncharacterized protein</fullName>
    </submittedName>
</protein>
<proteinExistence type="predicted"/>
<evidence type="ECO:0000313" key="1">
    <source>
        <dbReference type="EMBL" id="VDD41585.1"/>
    </source>
</evidence>
<accession>A0A3P6F814</accession>